<dbReference type="EC" id="5.4.99.-" evidence="8"/>
<feature type="active site" evidence="6">
    <location>
        <position position="137"/>
    </location>
</feature>
<dbReference type="PROSITE" id="PS01129">
    <property type="entry name" value="PSI_RLU"/>
    <property type="match status" value="1"/>
</dbReference>
<comment type="catalytic activity">
    <reaction evidence="4">
        <text>uridine(1911/1915/1917) in 23S rRNA = pseudouridine(1911/1915/1917) in 23S rRNA</text>
        <dbReference type="Rhea" id="RHEA:42524"/>
        <dbReference type="Rhea" id="RHEA-COMP:10097"/>
        <dbReference type="Rhea" id="RHEA-COMP:10098"/>
        <dbReference type="ChEBI" id="CHEBI:65314"/>
        <dbReference type="ChEBI" id="CHEBI:65315"/>
        <dbReference type="EC" id="5.4.99.23"/>
    </reaction>
</comment>
<keyword evidence="2 7" id="KW-0694">RNA-binding</keyword>
<dbReference type="NCBIfam" id="NF008385">
    <property type="entry name" value="PRK11180.1"/>
    <property type="match status" value="1"/>
</dbReference>
<evidence type="ECO:0000256" key="6">
    <source>
        <dbReference type="PIRSR" id="PIRSR606225-1"/>
    </source>
</evidence>
<dbReference type="GO" id="GO:0160140">
    <property type="term" value="F:23S rRNA pseudouridine(1911/1915/1917) synthase activity"/>
    <property type="evidence" value="ECO:0007669"/>
    <property type="project" value="UniProtKB-EC"/>
</dbReference>
<dbReference type="Pfam" id="PF01479">
    <property type="entry name" value="S4"/>
    <property type="match status" value="1"/>
</dbReference>
<dbReference type="GO" id="GO:0000455">
    <property type="term" value="P:enzyme-directed rRNA pseudouridine synthesis"/>
    <property type="evidence" value="ECO:0007669"/>
    <property type="project" value="UniProtKB-ARBA"/>
</dbReference>
<evidence type="ECO:0000256" key="1">
    <source>
        <dbReference type="ARBA" id="ARBA00010876"/>
    </source>
</evidence>
<evidence type="ECO:0000256" key="4">
    <source>
        <dbReference type="ARBA" id="ARBA00036882"/>
    </source>
</evidence>
<keyword evidence="11" id="KW-1185">Reference proteome</keyword>
<dbReference type="SMART" id="SM00363">
    <property type="entry name" value="S4"/>
    <property type="match status" value="1"/>
</dbReference>
<comment type="function">
    <text evidence="5">Responsible for synthesis of pseudouridine from uracil at positions 1911, 1915 and 1917 in 23S ribosomal RNA.</text>
</comment>
<dbReference type="PANTHER" id="PTHR21600">
    <property type="entry name" value="MITOCHONDRIAL RNA PSEUDOURIDINE SYNTHASE"/>
    <property type="match status" value="1"/>
</dbReference>
<dbReference type="AlphaFoldDB" id="A0A4R3JUI6"/>
<dbReference type="FunFam" id="3.30.2350.10:FF:000006">
    <property type="entry name" value="Pseudouridine synthase"/>
    <property type="match status" value="1"/>
</dbReference>
<reference evidence="10 11" key="1">
    <citation type="submission" date="2019-03" db="EMBL/GenBank/DDBJ databases">
        <title>Genomic Encyclopedia of Type Strains, Phase IV (KMG-IV): sequencing the most valuable type-strain genomes for metagenomic binning, comparative biology and taxonomic classification.</title>
        <authorList>
            <person name="Goeker M."/>
        </authorList>
    </citation>
    <scope>NUCLEOTIDE SEQUENCE [LARGE SCALE GENOMIC DNA]</scope>
    <source>
        <strain evidence="10 11">DSM 103923</strain>
    </source>
</reference>
<evidence type="ECO:0000313" key="11">
    <source>
        <dbReference type="Proteomes" id="UP000295135"/>
    </source>
</evidence>
<dbReference type="Proteomes" id="UP000295135">
    <property type="component" value="Unassembled WGS sequence"/>
</dbReference>
<dbReference type="PROSITE" id="PS50889">
    <property type="entry name" value="S4"/>
    <property type="match status" value="1"/>
</dbReference>
<dbReference type="PANTHER" id="PTHR21600:SF44">
    <property type="entry name" value="RIBOSOMAL LARGE SUBUNIT PSEUDOURIDINE SYNTHASE D"/>
    <property type="match status" value="1"/>
</dbReference>
<dbReference type="RefSeq" id="WP_126461325.1">
    <property type="nucleotide sequence ID" value="NZ_AP018721.1"/>
</dbReference>
<dbReference type="GO" id="GO:0003723">
    <property type="term" value="F:RNA binding"/>
    <property type="evidence" value="ECO:0007669"/>
    <property type="project" value="UniProtKB-KW"/>
</dbReference>
<dbReference type="OrthoDB" id="9785808at2"/>
<evidence type="ECO:0000256" key="3">
    <source>
        <dbReference type="ARBA" id="ARBA00023235"/>
    </source>
</evidence>
<comment type="catalytic activity">
    <reaction evidence="8">
        <text>a uridine in RNA = a pseudouridine in RNA</text>
        <dbReference type="Rhea" id="RHEA:48348"/>
        <dbReference type="Rhea" id="RHEA-COMP:12068"/>
        <dbReference type="Rhea" id="RHEA-COMP:12069"/>
        <dbReference type="ChEBI" id="CHEBI:65314"/>
        <dbReference type="ChEBI" id="CHEBI:65315"/>
    </reaction>
</comment>
<dbReference type="InterPro" id="IPR036986">
    <property type="entry name" value="S4_RNA-bd_sf"/>
</dbReference>
<dbReference type="EMBL" id="SLZY01000009">
    <property type="protein sequence ID" value="TCS71489.1"/>
    <property type="molecule type" value="Genomic_DNA"/>
</dbReference>
<dbReference type="SUPFAM" id="SSF55174">
    <property type="entry name" value="Alpha-L RNA-binding motif"/>
    <property type="match status" value="1"/>
</dbReference>
<dbReference type="InterPro" id="IPR020103">
    <property type="entry name" value="PsdUridine_synth_cat_dom_sf"/>
</dbReference>
<dbReference type="NCBIfam" id="TIGR00005">
    <property type="entry name" value="rluA_subfam"/>
    <property type="match status" value="1"/>
</dbReference>
<dbReference type="Pfam" id="PF00849">
    <property type="entry name" value="PseudoU_synth_2"/>
    <property type="match status" value="1"/>
</dbReference>
<evidence type="ECO:0000256" key="2">
    <source>
        <dbReference type="ARBA" id="ARBA00022884"/>
    </source>
</evidence>
<dbReference type="InterPro" id="IPR002942">
    <property type="entry name" value="S4_RNA-bd"/>
</dbReference>
<protein>
    <recommendedName>
        <fullName evidence="8">Pseudouridine synthase</fullName>
        <ecNumber evidence="8">5.4.99.-</ecNumber>
    </recommendedName>
</protein>
<dbReference type="InterPro" id="IPR050188">
    <property type="entry name" value="RluA_PseudoU_synthase"/>
</dbReference>
<evidence type="ECO:0000256" key="5">
    <source>
        <dbReference type="ARBA" id="ARBA00056072"/>
    </source>
</evidence>
<dbReference type="InterPro" id="IPR006224">
    <property type="entry name" value="PsdUridine_synth_RluA-like_CS"/>
</dbReference>
<dbReference type="InterPro" id="IPR006145">
    <property type="entry name" value="PsdUridine_synth_RsuA/RluA"/>
</dbReference>
<evidence type="ECO:0000259" key="9">
    <source>
        <dbReference type="SMART" id="SM00363"/>
    </source>
</evidence>
<keyword evidence="3 8" id="KW-0413">Isomerase</keyword>
<name>A0A4R3JUI6_9PROT</name>
<evidence type="ECO:0000256" key="8">
    <source>
        <dbReference type="RuleBase" id="RU362028"/>
    </source>
</evidence>
<accession>A0A4R3JUI6</accession>
<organism evidence="10 11">
    <name type="scientific">Sulfuritortus calidifontis</name>
    <dbReference type="NCBI Taxonomy" id="1914471"/>
    <lineage>
        <taxon>Bacteria</taxon>
        <taxon>Pseudomonadati</taxon>
        <taxon>Pseudomonadota</taxon>
        <taxon>Betaproteobacteria</taxon>
        <taxon>Nitrosomonadales</taxon>
        <taxon>Thiobacillaceae</taxon>
        <taxon>Sulfuritortus</taxon>
    </lineage>
</organism>
<evidence type="ECO:0000256" key="7">
    <source>
        <dbReference type="PROSITE-ProRule" id="PRU00182"/>
    </source>
</evidence>
<evidence type="ECO:0000313" key="10">
    <source>
        <dbReference type="EMBL" id="TCS71489.1"/>
    </source>
</evidence>
<proteinExistence type="inferred from homology"/>
<dbReference type="CDD" id="cd00165">
    <property type="entry name" value="S4"/>
    <property type="match status" value="1"/>
</dbReference>
<dbReference type="Gene3D" id="3.30.2350.10">
    <property type="entry name" value="Pseudouridine synthase"/>
    <property type="match status" value="1"/>
</dbReference>
<dbReference type="Gene3D" id="3.10.290.10">
    <property type="entry name" value="RNA-binding S4 domain"/>
    <property type="match status" value="1"/>
</dbReference>
<comment type="caution">
    <text evidence="10">The sequence shown here is derived from an EMBL/GenBank/DDBJ whole genome shotgun (WGS) entry which is preliminary data.</text>
</comment>
<gene>
    <name evidence="10" type="ORF">EDC61_10935</name>
</gene>
<dbReference type="InterPro" id="IPR006225">
    <property type="entry name" value="PsdUridine_synth_RluC/D"/>
</dbReference>
<comment type="similarity">
    <text evidence="1 8">Belongs to the pseudouridine synthase RluA family.</text>
</comment>
<dbReference type="CDD" id="cd02869">
    <property type="entry name" value="PseudoU_synth_RluA_like"/>
    <property type="match status" value="1"/>
</dbReference>
<dbReference type="SUPFAM" id="SSF55120">
    <property type="entry name" value="Pseudouridine synthase"/>
    <property type="match status" value="1"/>
</dbReference>
<sequence length="304" mass="33679">MSQTLTFIIPVEHAGRRLDQSLAELLPDYSRSRIQAWCDEGLVRVDGKPASRKHKLWGGEAIEVQPQVHPSEQPHQAEAIALDIVYEDADVLVLNKPAGLVTHPGAGNWAGTLLNALLHHAPQLAEVPRAGIVHRLDKETSGLMVVAKTLTAQTRLVRELQARTVRRTYWAVAMGELARDAGEIEAPIGRHPTQRTRMAVVDSGKPALTRYKVLKRYPGATWVECQLATGRTHQIRVHLAYLGHPLVGDPVYLGHRKGRWDFHRQALHALRLGFEHPVSGEPLAFEAPPPADFKQLLEALDAAE</sequence>
<feature type="domain" description="RNA-binding S4" evidence="9">
    <location>
        <begin position="16"/>
        <end position="77"/>
    </location>
</feature>